<gene>
    <name evidence="2" type="ORF">EVAR_36203_1</name>
</gene>
<dbReference type="AlphaFoldDB" id="A0A4C1VSY7"/>
<feature type="signal peptide" evidence="1">
    <location>
        <begin position="1"/>
        <end position="24"/>
    </location>
</feature>
<reference evidence="2 3" key="1">
    <citation type="journal article" date="2019" name="Commun. Biol.">
        <title>The bagworm genome reveals a unique fibroin gene that provides high tensile strength.</title>
        <authorList>
            <person name="Kono N."/>
            <person name="Nakamura H."/>
            <person name="Ohtoshi R."/>
            <person name="Tomita M."/>
            <person name="Numata K."/>
            <person name="Arakawa K."/>
        </authorList>
    </citation>
    <scope>NUCLEOTIDE SEQUENCE [LARGE SCALE GENOMIC DNA]</scope>
</reference>
<sequence length="110" mass="11600">MTFASSLTPVVVVATFELTALTGCDDFAALEALAFCDAGASCEIDFPTVRQEGVNGDVFLDVAAADAGAAVVTKRGTGEAEVDAYGFLPDRRINTGPYVENSRGWQDFRV</sequence>
<evidence type="ECO:0000313" key="2">
    <source>
        <dbReference type="EMBL" id="GBP41447.1"/>
    </source>
</evidence>
<feature type="chain" id="PRO_5020035512" evidence="1">
    <location>
        <begin position="25"/>
        <end position="110"/>
    </location>
</feature>
<organism evidence="2 3">
    <name type="scientific">Eumeta variegata</name>
    <name type="common">Bagworm moth</name>
    <name type="synonym">Eumeta japonica</name>
    <dbReference type="NCBI Taxonomy" id="151549"/>
    <lineage>
        <taxon>Eukaryota</taxon>
        <taxon>Metazoa</taxon>
        <taxon>Ecdysozoa</taxon>
        <taxon>Arthropoda</taxon>
        <taxon>Hexapoda</taxon>
        <taxon>Insecta</taxon>
        <taxon>Pterygota</taxon>
        <taxon>Neoptera</taxon>
        <taxon>Endopterygota</taxon>
        <taxon>Lepidoptera</taxon>
        <taxon>Glossata</taxon>
        <taxon>Ditrysia</taxon>
        <taxon>Tineoidea</taxon>
        <taxon>Psychidae</taxon>
        <taxon>Oiketicinae</taxon>
        <taxon>Eumeta</taxon>
    </lineage>
</organism>
<keyword evidence="3" id="KW-1185">Reference proteome</keyword>
<protein>
    <submittedName>
        <fullName evidence="2">Uncharacterized protein</fullName>
    </submittedName>
</protein>
<comment type="caution">
    <text evidence="2">The sequence shown here is derived from an EMBL/GenBank/DDBJ whole genome shotgun (WGS) entry which is preliminary data.</text>
</comment>
<dbReference type="EMBL" id="BGZK01000399">
    <property type="protein sequence ID" value="GBP41447.1"/>
    <property type="molecule type" value="Genomic_DNA"/>
</dbReference>
<evidence type="ECO:0000256" key="1">
    <source>
        <dbReference type="SAM" id="SignalP"/>
    </source>
</evidence>
<accession>A0A4C1VSY7</accession>
<name>A0A4C1VSY7_EUMVA</name>
<keyword evidence="1" id="KW-0732">Signal</keyword>
<evidence type="ECO:0000313" key="3">
    <source>
        <dbReference type="Proteomes" id="UP000299102"/>
    </source>
</evidence>
<dbReference type="Proteomes" id="UP000299102">
    <property type="component" value="Unassembled WGS sequence"/>
</dbReference>
<proteinExistence type="predicted"/>